<reference evidence="2 3" key="1">
    <citation type="submission" date="2020-01" db="EMBL/GenBank/DDBJ databases">
        <authorList>
            <consortium name="DOE Joint Genome Institute"/>
            <person name="Haridas S."/>
            <person name="Albert R."/>
            <person name="Binder M."/>
            <person name="Bloem J."/>
            <person name="Labutti K."/>
            <person name="Salamov A."/>
            <person name="Andreopoulos B."/>
            <person name="Baker S.E."/>
            <person name="Barry K."/>
            <person name="Bills G."/>
            <person name="Bluhm B.H."/>
            <person name="Cannon C."/>
            <person name="Castanera R."/>
            <person name="Culley D.E."/>
            <person name="Daum C."/>
            <person name="Ezra D."/>
            <person name="Gonzalez J.B."/>
            <person name="Henrissat B."/>
            <person name="Kuo A."/>
            <person name="Liang C."/>
            <person name="Lipzen A."/>
            <person name="Lutzoni F."/>
            <person name="Magnuson J."/>
            <person name="Mondo S."/>
            <person name="Nolan M."/>
            <person name="Ohm R."/>
            <person name="Pangilinan J."/>
            <person name="Park H.-J.H."/>
            <person name="Ramirez L."/>
            <person name="Alfaro M."/>
            <person name="Sun H."/>
            <person name="Tritt A."/>
            <person name="Yoshinaga Y."/>
            <person name="Zwiers L.-H.L."/>
            <person name="Turgeon B.G."/>
            <person name="Goodwin S.B."/>
            <person name="Spatafora J.W."/>
            <person name="Crous P.W."/>
            <person name="Grigoriev I.V."/>
        </authorList>
    </citation>
    <scope>NUCLEOTIDE SEQUENCE [LARGE SCALE GENOMIC DNA]</scope>
    <source>
        <strain evidence="2 3">CBS 611.86</strain>
    </source>
</reference>
<sequence length="271" mass="30367">MAPGVQCMNHYCPERLSGYSGSYVPNTQAIYNSADWMSTLTSLQNEKGYLEGLLSKTVTTLNALRDKQTRNERSLIANPSPRTKKKKIQQNRWRTDKTIKTCEKEEKTVLDCLQVCKNNISTLETIFKQMEMSSTAADCYSSDRCSYSESATTAFDWNGWADEGDMSPFQKRSHRAFSFPSIPPEVRVDEIHLGEAVAAETRRPPRLPPRRRAPPPAAVLPPVPPNSAHIQFHHSTLSPDAACFEPSITHYPHADKKPELDKLSISGLLSS</sequence>
<dbReference type="EMBL" id="JAADJZ010000011">
    <property type="protein sequence ID" value="KAF2871375.1"/>
    <property type="molecule type" value="Genomic_DNA"/>
</dbReference>
<accession>A0A7C8M9W5</accession>
<comment type="caution">
    <text evidence="2">The sequence shown here is derived from an EMBL/GenBank/DDBJ whole genome shotgun (WGS) entry which is preliminary data.</text>
</comment>
<feature type="compositionally biased region" description="Basic residues" evidence="1">
    <location>
        <begin position="204"/>
        <end position="213"/>
    </location>
</feature>
<keyword evidence="3" id="KW-1185">Reference proteome</keyword>
<name>A0A7C8M9W5_9PLEO</name>
<proteinExistence type="predicted"/>
<dbReference type="OrthoDB" id="3904016at2759"/>
<feature type="region of interest" description="Disordered" evidence="1">
    <location>
        <begin position="199"/>
        <end position="219"/>
    </location>
</feature>
<evidence type="ECO:0000313" key="2">
    <source>
        <dbReference type="EMBL" id="KAF2871375.1"/>
    </source>
</evidence>
<evidence type="ECO:0000256" key="1">
    <source>
        <dbReference type="SAM" id="MobiDB-lite"/>
    </source>
</evidence>
<dbReference type="Proteomes" id="UP000481861">
    <property type="component" value="Unassembled WGS sequence"/>
</dbReference>
<dbReference type="AlphaFoldDB" id="A0A7C8M9W5"/>
<evidence type="ECO:0000313" key="3">
    <source>
        <dbReference type="Proteomes" id="UP000481861"/>
    </source>
</evidence>
<organism evidence="2 3">
    <name type="scientific">Massariosphaeria phaeospora</name>
    <dbReference type="NCBI Taxonomy" id="100035"/>
    <lineage>
        <taxon>Eukaryota</taxon>
        <taxon>Fungi</taxon>
        <taxon>Dikarya</taxon>
        <taxon>Ascomycota</taxon>
        <taxon>Pezizomycotina</taxon>
        <taxon>Dothideomycetes</taxon>
        <taxon>Pleosporomycetidae</taxon>
        <taxon>Pleosporales</taxon>
        <taxon>Pleosporales incertae sedis</taxon>
        <taxon>Massariosphaeria</taxon>
    </lineage>
</organism>
<protein>
    <submittedName>
        <fullName evidence="2">Uncharacterized protein</fullName>
    </submittedName>
</protein>
<gene>
    <name evidence="2" type="ORF">BDV95DRAFT_606813</name>
</gene>